<organism evidence="3 4">
    <name type="scientific">Anabaenopsis circularis NIES-21</name>
    <dbReference type="NCBI Taxonomy" id="1085406"/>
    <lineage>
        <taxon>Bacteria</taxon>
        <taxon>Bacillati</taxon>
        <taxon>Cyanobacteriota</taxon>
        <taxon>Cyanophyceae</taxon>
        <taxon>Nostocales</taxon>
        <taxon>Nodulariaceae</taxon>
        <taxon>Anabaenopsis</taxon>
    </lineage>
</organism>
<feature type="domain" description="Methyltransferase" evidence="2">
    <location>
        <begin position="42"/>
        <end position="136"/>
    </location>
</feature>
<dbReference type="Proteomes" id="UP000218287">
    <property type="component" value="Chromosome"/>
</dbReference>
<dbReference type="PANTHER" id="PTHR43861">
    <property type="entry name" value="TRANS-ACONITATE 2-METHYLTRANSFERASE-RELATED"/>
    <property type="match status" value="1"/>
</dbReference>
<dbReference type="GO" id="GO:0016740">
    <property type="term" value="F:transferase activity"/>
    <property type="evidence" value="ECO:0007669"/>
    <property type="project" value="UniProtKB-KW"/>
</dbReference>
<keyword evidence="1" id="KW-0808">Transferase</keyword>
<gene>
    <name evidence="3" type="ORF">NIES21_29150</name>
</gene>
<dbReference type="InterPro" id="IPR029063">
    <property type="entry name" value="SAM-dependent_MTases_sf"/>
</dbReference>
<dbReference type="AlphaFoldDB" id="A0A1Z4GHT9"/>
<name>A0A1Z4GHT9_9CYAN</name>
<evidence type="ECO:0000313" key="4">
    <source>
        <dbReference type="Proteomes" id="UP000218287"/>
    </source>
</evidence>
<dbReference type="EMBL" id="AP018174">
    <property type="protein sequence ID" value="BAY17081.1"/>
    <property type="molecule type" value="Genomic_DNA"/>
</dbReference>
<evidence type="ECO:0000259" key="2">
    <source>
        <dbReference type="Pfam" id="PF13649"/>
    </source>
</evidence>
<dbReference type="Gene3D" id="3.40.50.150">
    <property type="entry name" value="Vaccinia Virus protein VP39"/>
    <property type="match status" value="1"/>
</dbReference>
<sequence length="246" mass="28086">MSEWYKEDLAFIHDDGFRDYALKSAPGILEILRQNKINSGLVVDLGCGSGLWANELVKSNYQVLGVDISEAMIAIAQNRVPQAKFYVGSVFKIAIPPCHAVTSISECLSYLFDADNNRQNLIQLFRRIYQALTPGGVFIFDIVEAGQIAIGNKTKNFTEGKNWLVLVEKEELRSQNILTRRIITFRQVGEYYRRDEEIHYVQLYRATQIATDLRKIGFRVQTTRNYGSYYLPKGNAAFIARKPFPD</sequence>
<dbReference type="OrthoDB" id="9804312at2"/>
<dbReference type="Gene3D" id="2.20.25.110">
    <property type="entry name" value="S-adenosyl-L-methionine-dependent methyltransferases"/>
    <property type="match status" value="1"/>
</dbReference>
<evidence type="ECO:0000313" key="3">
    <source>
        <dbReference type="EMBL" id="BAY17081.1"/>
    </source>
</evidence>
<keyword evidence="4" id="KW-1185">Reference proteome</keyword>
<dbReference type="CDD" id="cd02440">
    <property type="entry name" value="AdoMet_MTases"/>
    <property type="match status" value="1"/>
</dbReference>
<dbReference type="InterPro" id="IPR041698">
    <property type="entry name" value="Methyltransf_25"/>
</dbReference>
<dbReference type="Pfam" id="PF13649">
    <property type="entry name" value="Methyltransf_25"/>
    <property type="match status" value="1"/>
</dbReference>
<accession>A0A1Z4GHT9</accession>
<evidence type="ECO:0000256" key="1">
    <source>
        <dbReference type="ARBA" id="ARBA00022679"/>
    </source>
</evidence>
<proteinExistence type="predicted"/>
<dbReference type="SUPFAM" id="SSF53335">
    <property type="entry name" value="S-adenosyl-L-methionine-dependent methyltransferases"/>
    <property type="match status" value="1"/>
</dbReference>
<protein>
    <recommendedName>
        <fullName evidence="2">Methyltransferase domain-containing protein</fullName>
    </recommendedName>
</protein>
<reference evidence="3 4" key="1">
    <citation type="submission" date="2017-06" db="EMBL/GenBank/DDBJ databases">
        <title>Genome sequencing of cyanobaciteial culture collection at National Institute for Environmental Studies (NIES).</title>
        <authorList>
            <person name="Hirose Y."/>
            <person name="Shimura Y."/>
            <person name="Fujisawa T."/>
            <person name="Nakamura Y."/>
            <person name="Kawachi M."/>
        </authorList>
    </citation>
    <scope>NUCLEOTIDE SEQUENCE [LARGE SCALE GENOMIC DNA]</scope>
    <source>
        <strain evidence="3 4">NIES-21</strain>
    </source>
</reference>